<dbReference type="EMBL" id="UOFY01000046">
    <property type="protein sequence ID" value="VAX10150.1"/>
    <property type="molecule type" value="Genomic_DNA"/>
</dbReference>
<gene>
    <name evidence="2" type="ORF">MNBD_GAMMA25-626</name>
</gene>
<dbReference type="Gene3D" id="2.40.160.10">
    <property type="entry name" value="Porin"/>
    <property type="match status" value="1"/>
</dbReference>
<sequence length="296" mass="32729">MVFLLPCRISARFQPGSQSPEFGAGDSLFPRLYYLGYESEKVMTVVGKSWSSYYQIASFTDRFATAGGDASGSFNAGTDGGKTGTGRADNVLQVRTLIDFLPANYLKPFSLNIQVQNNEPIPGVDGAHYGLSFGISAILQTQKDYTIGLAYNRAQINDQANSALINAGIRGDAEALLIGSRWFSDDGYIGGLISRLKNHETTNEKIYYNGVGMELFGQYQIVNHVWGMLGWNYLKPDKNQPRAGQYQVKSRIIGLRYTIDDFRRMIFVEARIDNGLTAAGNTLPDSVSVGIRWDWP</sequence>
<name>A0A3B1BHX9_9ZZZZ</name>
<dbReference type="SUPFAM" id="SSF56935">
    <property type="entry name" value="Porins"/>
    <property type="match status" value="1"/>
</dbReference>
<dbReference type="PANTHER" id="PTHR34501:SF2">
    <property type="entry name" value="OUTER MEMBRANE PORIN F-RELATED"/>
    <property type="match status" value="1"/>
</dbReference>
<evidence type="ECO:0000313" key="2">
    <source>
        <dbReference type="EMBL" id="VAX10150.1"/>
    </source>
</evidence>
<dbReference type="InterPro" id="IPR050298">
    <property type="entry name" value="Gram-neg_bact_OMP"/>
</dbReference>
<dbReference type="AlphaFoldDB" id="A0A3B1BHX9"/>
<reference evidence="2" key="1">
    <citation type="submission" date="2018-06" db="EMBL/GenBank/DDBJ databases">
        <authorList>
            <person name="Zhirakovskaya E."/>
        </authorList>
    </citation>
    <scope>NUCLEOTIDE SEQUENCE</scope>
</reference>
<proteinExistence type="predicted"/>
<organism evidence="2">
    <name type="scientific">hydrothermal vent metagenome</name>
    <dbReference type="NCBI Taxonomy" id="652676"/>
    <lineage>
        <taxon>unclassified sequences</taxon>
        <taxon>metagenomes</taxon>
        <taxon>ecological metagenomes</taxon>
    </lineage>
</organism>
<protein>
    <recommendedName>
        <fullName evidence="3">Transporter</fullName>
    </recommendedName>
</protein>
<dbReference type="PANTHER" id="PTHR34501">
    <property type="entry name" value="PROTEIN YDDL-RELATED"/>
    <property type="match status" value="1"/>
</dbReference>
<keyword evidence="1" id="KW-0732">Signal</keyword>
<accession>A0A3B1BHX9</accession>
<dbReference type="InterPro" id="IPR023614">
    <property type="entry name" value="Porin_dom_sf"/>
</dbReference>
<evidence type="ECO:0008006" key="3">
    <source>
        <dbReference type="Google" id="ProtNLM"/>
    </source>
</evidence>
<evidence type="ECO:0000256" key="1">
    <source>
        <dbReference type="ARBA" id="ARBA00022729"/>
    </source>
</evidence>